<evidence type="ECO:0000259" key="2">
    <source>
        <dbReference type="PROSITE" id="PS50110"/>
    </source>
</evidence>
<dbReference type="Pfam" id="PF00072">
    <property type="entry name" value="Response_reg"/>
    <property type="match status" value="1"/>
</dbReference>
<evidence type="ECO:0000313" key="4">
    <source>
        <dbReference type="Proteomes" id="UP001162734"/>
    </source>
</evidence>
<evidence type="ECO:0000256" key="1">
    <source>
        <dbReference type="PROSITE-ProRule" id="PRU00169"/>
    </source>
</evidence>
<dbReference type="RefSeq" id="WP_248342556.1">
    <property type="nucleotide sequence ID" value="NZ_AP025592.1"/>
</dbReference>
<dbReference type="InterPro" id="IPR001789">
    <property type="entry name" value="Sig_transdc_resp-reg_receiver"/>
</dbReference>
<dbReference type="EMBL" id="AP025592">
    <property type="protein sequence ID" value="BDG10163.1"/>
    <property type="molecule type" value="Genomic_DNA"/>
</dbReference>
<dbReference type="Gene3D" id="3.40.50.2300">
    <property type="match status" value="1"/>
</dbReference>
<dbReference type="PROSITE" id="PS50110">
    <property type="entry name" value="RESPONSE_REGULATORY"/>
    <property type="match status" value="1"/>
</dbReference>
<organism evidence="3 4">
    <name type="scientific">Anaeromyxobacter paludicola</name>
    <dbReference type="NCBI Taxonomy" id="2918171"/>
    <lineage>
        <taxon>Bacteria</taxon>
        <taxon>Pseudomonadati</taxon>
        <taxon>Myxococcota</taxon>
        <taxon>Myxococcia</taxon>
        <taxon>Myxococcales</taxon>
        <taxon>Cystobacterineae</taxon>
        <taxon>Anaeromyxobacteraceae</taxon>
        <taxon>Anaeromyxobacter</taxon>
    </lineage>
</organism>
<name>A0ABN6NAB0_9BACT</name>
<dbReference type="SUPFAM" id="SSF52172">
    <property type="entry name" value="CheY-like"/>
    <property type="match status" value="1"/>
</dbReference>
<dbReference type="Proteomes" id="UP001162734">
    <property type="component" value="Chromosome"/>
</dbReference>
<sequence length="117" mass="12276">MSPLLLIDGDQNFRQALAIALRLDGHAVSAVPSVEAAERELASGEFGCCVIDVRLAGAAGLLGRMARSSRACVVATAFDPDLLAETLARHPEVAALEKPFRVEDLRAVLGPRASIVA</sequence>
<keyword evidence="1" id="KW-0597">Phosphoprotein</keyword>
<dbReference type="SMART" id="SM00448">
    <property type="entry name" value="REC"/>
    <property type="match status" value="1"/>
</dbReference>
<accession>A0ABN6NAB0</accession>
<evidence type="ECO:0000313" key="3">
    <source>
        <dbReference type="EMBL" id="BDG10163.1"/>
    </source>
</evidence>
<proteinExistence type="predicted"/>
<protein>
    <recommendedName>
        <fullName evidence="2">Response regulatory domain-containing protein</fullName>
    </recommendedName>
</protein>
<gene>
    <name evidence="3" type="ORF">AMPC_32760</name>
</gene>
<feature type="modified residue" description="4-aspartylphosphate" evidence="1">
    <location>
        <position position="52"/>
    </location>
</feature>
<feature type="domain" description="Response regulatory" evidence="2">
    <location>
        <begin position="3"/>
        <end position="113"/>
    </location>
</feature>
<keyword evidence="4" id="KW-1185">Reference proteome</keyword>
<dbReference type="InterPro" id="IPR011006">
    <property type="entry name" value="CheY-like_superfamily"/>
</dbReference>
<reference evidence="4" key="1">
    <citation type="journal article" date="2022" name="Int. J. Syst. Evol. Microbiol.">
        <title>Anaeromyxobacter oryzae sp. nov., Anaeromyxobacter diazotrophicus sp. nov. and Anaeromyxobacter paludicola sp. nov., isolated from paddy soils.</title>
        <authorList>
            <person name="Itoh H."/>
            <person name="Xu Z."/>
            <person name="Mise K."/>
            <person name="Masuda Y."/>
            <person name="Ushijima N."/>
            <person name="Hayakawa C."/>
            <person name="Shiratori Y."/>
            <person name="Senoo K."/>
        </authorList>
    </citation>
    <scope>NUCLEOTIDE SEQUENCE [LARGE SCALE GENOMIC DNA]</scope>
    <source>
        <strain evidence="4">Red630</strain>
    </source>
</reference>